<name>A0A0W7XA65_9ACTN</name>
<accession>A0A0W7XA65</accession>
<reference evidence="1 2" key="1">
    <citation type="submission" date="2015-12" db="EMBL/GenBank/DDBJ databases">
        <title>Draft genome sequence of Streptomyces silvensis ATCC 53525, a producer of novel hormone antagonists.</title>
        <authorList>
            <person name="Johnston C.W."/>
            <person name="Li Y."/>
            <person name="Magarvey N.A."/>
        </authorList>
    </citation>
    <scope>NUCLEOTIDE SEQUENCE [LARGE SCALE GENOMIC DNA]</scope>
    <source>
        <strain evidence="1 2">ATCC 53525</strain>
    </source>
</reference>
<evidence type="ECO:0000313" key="2">
    <source>
        <dbReference type="Proteomes" id="UP000054804"/>
    </source>
</evidence>
<protein>
    <submittedName>
        <fullName evidence="1">Uncharacterized protein</fullName>
    </submittedName>
</protein>
<dbReference type="EMBL" id="LOCL01000026">
    <property type="protein sequence ID" value="KUF19862.1"/>
    <property type="molecule type" value="Genomic_DNA"/>
</dbReference>
<dbReference type="AlphaFoldDB" id="A0A0W7XA65"/>
<organism evidence="1 2">
    <name type="scientific">Streptomyces silvensis</name>
    <dbReference type="NCBI Taxonomy" id="1765722"/>
    <lineage>
        <taxon>Bacteria</taxon>
        <taxon>Bacillati</taxon>
        <taxon>Actinomycetota</taxon>
        <taxon>Actinomycetes</taxon>
        <taxon>Kitasatosporales</taxon>
        <taxon>Streptomycetaceae</taxon>
        <taxon>Streptomyces</taxon>
    </lineage>
</organism>
<sequence>MVTFKVGGSVGNSVSIGAWVHPKGGSLVGDSGRYAEYAGPVKVTSSCVNWGGNYSEYSYKDTPC</sequence>
<gene>
    <name evidence="1" type="ORF">AT728_05950</name>
</gene>
<keyword evidence="2" id="KW-1185">Reference proteome</keyword>
<dbReference type="Proteomes" id="UP000054804">
    <property type="component" value="Unassembled WGS sequence"/>
</dbReference>
<dbReference type="STRING" id="1765722.AT728_05950"/>
<proteinExistence type="predicted"/>
<evidence type="ECO:0000313" key="1">
    <source>
        <dbReference type="EMBL" id="KUF19862.1"/>
    </source>
</evidence>
<comment type="caution">
    <text evidence="1">The sequence shown here is derived from an EMBL/GenBank/DDBJ whole genome shotgun (WGS) entry which is preliminary data.</text>
</comment>